<protein>
    <recommendedName>
        <fullName evidence="6">Flagellar basal-body rod modification protein FlgD</fullName>
    </recommendedName>
</protein>
<gene>
    <name evidence="4" type="primary">ylxG</name>
    <name evidence="4" type="ORF">GCM10007216_21400</name>
</gene>
<feature type="region of interest" description="Disordered" evidence="3">
    <location>
        <begin position="1"/>
        <end position="27"/>
    </location>
</feature>
<evidence type="ECO:0000256" key="3">
    <source>
        <dbReference type="SAM" id="MobiDB-lite"/>
    </source>
</evidence>
<feature type="compositionally biased region" description="Polar residues" evidence="3">
    <location>
        <begin position="13"/>
        <end position="25"/>
    </location>
</feature>
<dbReference type="Proteomes" id="UP000619534">
    <property type="component" value="Unassembled WGS sequence"/>
</dbReference>
<evidence type="ECO:0000313" key="4">
    <source>
        <dbReference type="EMBL" id="GGC90347.1"/>
    </source>
</evidence>
<accession>A0ABQ1P4F3</accession>
<evidence type="ECO:0000256" key="1">
    <source>
        <dbReference type="ARBA" id="ARBA00010577"/>
    </source>
</evidence>
<dbReference type="InterPro" id="IPR005648">
    <property type="entry name" value="FlgD"/>
</dbReference>
<dbReference type="EMBL" id="BMCJ01000003">
    <property type="protein sequence ID" value="GGC90347.1"/>
    <property type="molecule type" value="Genomic_DNA"/>
</dbReference>
<proteinExistence type="inferred from homology"/>
<dbReference type="NCBIfam" id="NF007197">
    <property type="entry name" value="PRK09618.1"/>
    <property type="match status" value="1"/>
</dbReference>
<sequence length="145" mass="16221">MITMTKIDPSLYLPQQPTRGSTSSTLDKDDFLKILMTQLQTQDPMNPMEDKEFISQMASFSSLEQMMNMTQAMEKMADSQTFVPVVQYSSLIGKEVSYPVEGDSETEMGVVAAVSQKDGETWLEMEDGTQVDVQSVLRISQLSTE</sequence>
<keyword evidence="5" id="KW-1185">Reference proteome</keyword>
<comment type="caution">
    <text evidence="4">The sequence shown here is derived from an EMBL/GenBank/DDBJ whole genome shotgun (WGS) entry which is preliminary data.</text>
</comment>
<name>A0ABQ1P4F3_9BACI</name>
<comment type="similarity">
    <text evidence="1">Belongs to the FlgD family.</text>
</comment>
<evidence type="ECO:0008006" key="6">
    <source>
        <dbReference type="Google" id="ProtNLM"/>
    </source>
</evidence>
<evidence type="ECO:0000256" key="2">
    <source>
        <dbReference type="ARBA" id="ARBA00022795"/>
    </source>
</evidence>
<dbReference type="Pfam" id="PF03963">
    <property type="entry name" value="FlgD"/>
    <property type="match status" value="1"/>
</dbReference>
<organism evidence="4 5">
    <name type="scientific">Thalassobacillus devorans</name>
    <dbReference type="NCBI Taxonomy" id="279813"/>
    <lineage>
        <taxon>Bacteria</taxon>
        <taxon>Bacillati</taxon>
        <taxon>Bacillota</taxon>
        <taxon>Bacilli</taxon>
        <taxon>Bacillales</taxon>
        <taxon>Bacillaceae</taxon>
        <taxon>Thalassobacillus</taxon>
    </lineage>
</organism>
<keyword evidence="2" id="KW-1005">Bacterial flagellum biogenesis</keyword>
<evidence type="ECO:0000313" key="5">
    <source>
        <dbReference type="Proteomes" id="UP000619534"/>
    </source>
</evidence>
<reference evidence="5" key="1">
    <citation type="journal article" date="2019" name="Int. J. Syst. Evol. Microbiol.">
        <title>The Global Catalogue of Microorganisms (GCM) 10K type strain sequencing project: providing services to taxonomists for standard genome sequencing and annotation.</title>
        <authorList>
            <consortium name="The Broad Institute Genomics Platform"/>
            <consortium name="The Broad Institute Genome Sequencing Center for Infectious Disease"/>
            <person name="Wu L."/>
            <person name="Ma J."/>
        </authorList>
    </citation>
    <scope>NUCLEOTIDE SEQUENCE [LARGE SCALE GENOMIC DNA]</scope>
    <source>
        <strain evidence="5">CCM 7282</strain>
    </source>
</reference>